<dbReference type="InterPro" id="IPR042177">
    <property type="entry name" value="Cell/Rod_1"/>
</dbReference>
<gene>
    <name evidence="7" type="ORF">FHS31_001220</name>
</gene>
<evidence type="ECO:0000256" key="2">
    <source>
        <dbReference type="ARBA" id="ARBA00013855"/>
    </source>
</evidence>
<dbReference type="Gene3D" id="2.40.10.340">
    <property type="entry name" value="Rod shape-determining protein MreC, domain 1"/>
    <property type="match status" value="1"/>
</dbReference>
<keyword evidence="5" id="KW-0472">Membrane</keyword>
<comment type="similarity">
    <text evidence="1">Belongs to the MreC family.</text>
</comment>
<feature type="domain" description="Rod shape-determining protein MreC beta-barrel core" evidence="6">
    <location>
        <begin position="135"/>
        <end position="255"/>
    </location>
</feature>
<evidence type="ECO:0000256" key="4">
    <source>
        <dbReference type="ARBA" id="ARBA00032089"/>
    </source>
</evidence>
<evidence type="ECO:0000256" key="1">
    <source>
        <dbReference type="ARBA" id="ARBA00009369"/>
    </source>
</evidence>
<evidence type="ECO:0000256" key="3">
    <source>
        <dbReference type="ARBA" id="ARBA00022960"/>
    </source>
</evidence>
<evidence type="ECO:0000313" key="8">
    <source>
        <dbReference type="Proteomes" id="UP000727456"/>
    </source>
</evidence>
<evidence type="ECO:0000259" key="6">
    <source>
        <dbReference type="Pfam" id="PF04085"/>
    </source>
</evidence>
<keyword evidence="5" id="KW-0812">Transmembrane</keyword>
<organism evidence="7 8">
    <name type="scientific">Sphingomonas vulcanisoli</name>
    <dbReference type="NCBI Taxonomy" id="1658060"/>
    <lineage>
        <taxon>Bacteria</taxon>
        <taxon>Pseudomonadati</taxon>
        <taxon>Pseudomonadota</taxon>
        <taxon>Alphaproteobacteria</taxon>
        <taxon>Sphingomonadales</taxon>
        <taxon>Sphingomonadaceae</taxon>
        <taxon>Sphingomonas</taxon>
    </lineage>
</organism>
<protein>
    <recommendedName>
        <fullName evidence="2">Cell shape-determining protein MreC</fullName>
    </recommendedName>
    <alternativeName>
        <fullName evidence="4">Cell shape protein MreC</fullName>
    </alternativeName>
</protein>
<dbReference type="Proteomes" id="UP000727456">
    <property type="component" value="Unassembled WGS sequence"/>
</dbReference>
<sequence>MAPPRHRDRGFSRRASNSLFFGYVAAAAGIVLGLGLLLVARFDPLAFQGIRGLALDLTAPFSSATRVVARGGDRVGGTIGDYWRAGAHNAELERQLAEARRALIQAQIDSADNHRLRRLLKIVGDGGQPVVVARIVGSNTSGQRRYATLAAGSGEGVRAGQPVRGPDGLIGRIAEAGHGYARVQLITDGGSTVPVRVVRTGQPALIVGRGDGGLDVRATTIGAQPFRRGDLLATSGTGGVFHEGLPVAVVTTVSGEVAAARGLADPATLDVAMVLPEVAVAPPPPPPVGAH</sequence>
<evidence type="ECO:0000313" key="7">
    <source>
        <dbReference type="EMBL" id="NIJ07624.1"/>
    </source>
</evidence>
<dbReference type="InterPro" id="IPR055342">
    <property type="entry name" value="MreC_beta-barrel_core"/>
</dbReference>
<proteinExistence type="inferred from homology"/>
<keyword evidence="5" id="KW-1133">Transmembrane helix</keyword>
<name>A0ABX0TTY7_9SPHN</name>
<dbReference type="EMBL" id="JAAOZC010000002">
    <property type="protein sequence ID" value="NIJ07624.1"/>
    <property type="molecule type" value="Genomic_DNA"/>
</dbReference>
<keyword evidence="8" id="KW-1185">Reference proteome</keyword>
<evidence type="ECO:0000256" key="5">
    <source>
        <dbReference type="SAM" id="Phobius"/>
    </source>
</evidence>
<dbReference type="RefSeq" id="WP_167072472.1">
    <property type="nucleotide sequence ID" value="NZ_JAAOZC010000002.1"/>
</dbReference>
<dbReference type="PANTHER" id="PTHR34138:SF1">
    <property type="entry name" value="CELL SHAPE-DETERMINING PROTEIN MREC"/>
    <property type="match status" value="1"/>
</dbReference>
<dbReference type="Pfam" id="PF04085">
    <property type="entry name" value="MreC"/>
    <property type="match status" value="1"/>
</dbReference>
<dbReference type="PANTHER" id="PTHR34138">
    <property type="entry name" value="CELL SHAPE-DETERMINING PROTEIN MREC"/>
    <property type="match status" value="1"/>
</dbReference>
<comment type="caution">
    <text evidence="7">The sequence shown here is derived from an EMBL/GenBank/DDBJ whole genome shotgun (WGS) entry which is preliminary data.</text>
</comment>
<dbReference type="InterPro" id="IPR007221">
    <property type="entry name" value="MreC"/>
</dbReference>
<keyword evidence="3" id="KW-0133">Cell shape</keyword>
<dbReference type="Gene3D" id="2.40.10.350">
    <property type="entry name" value="Rod shape-determining protein MreC, domain 2"/>
    <property type="match status" value="1"/>
</dbReference>
<dbReference type="InterPro" id="IPR042175">
    <property type="entry name" value="Cell/Rod_MreC_2"/>
</dbReference>
<reference evidence="7 8" key="1">
    <citation type="submission" date="2020-03" db="EMBL/GenBank/DDBJ databases">
        <title>Genomic Encyclopedia of Type Strains, Phase III (KMG-III): the genomes of soil and plant-associated and newly described type strains.</title>
        <authorList>
            <person name="Whitman W."/>
        </authorList>
    </citation>
    <scope>NUCLEOTIDE SEQUENCE [LARGE SCALE GENOMIC DNA]</scope>
    <source>
        <strain evidence="7 8">CECT 8804</strain>
    </source>
</reference>
<feature type="transmembrane region" description="Helical" evidence="5">
    <location>
        <begin position="20"/>
        <end position="40"/>
    </location>
</feature>
<accession>A0ABX0TTY7</accession>